<feature type="region of interest" description="Disordered" evidence="1">
    <location>
        <begin position="400"/>
        <end position="467"/>
    </location>
</feature>
<sequence>MPFDYVQYQQKVNTLSTEQLQKEWENYTRQIAGGATSTATSVLFSPVTGGVSLIGLGLSAPRIHNARKKREIIEAGLQARGATHNTRKRDVVAPMAVAGAISGLTLGLAGPGAEMIGGEVGAKGVEYVVAHAALDGTGAILEQKHDDHTKKKAEEKLHLQHQNFQKQNASMIGQQQAMPVPQGMYQLPGVSAPPGMVAMALQPGYQLVQDPKLGYVAAPMSISTSPTPVPQYNAISYQPVSNSQSFGQQTGPSINPGTPAPQYQQVQQTFQQPFHYSQQPLPQSQNAGYSSGKQGEIYPVQTESQQGFPPSFSEPLPVYSPTSSTPTSGPCQNEKPQPQAMKTPQITVNELPTITQPVHVAPTPESAMEQEIALLKARLLQMELEKRDIAVEPTPFSQQATVSLQSQHTSEITSPSLGGGLGCSDHQAYMPSPSPTPQPTQAKQDSSPPLATTTVSPPMRTPPPQYDITLQNQQSIAPALQQQIPSNQQEQQQQYLQQQTSLPPPPPSQNVPQPQYKQLHAHPPNITVSQLQPQIQQPYQVQQTSIQSMAQKPTPAPPDLGRQDSGYYSQPPSRTQSVSSVPLYNPHQNQNQNQNQNLSPQPTSLYSPSQHRQSISPNQSIYTPSPSTPTASNLYFPPPPGTTNIPPISPVGKTDYFATQHQQLSRMNTPQPQPQPQPQIQMQASAYKPDVYPSQYGSQQMVRAAGVPVSQHMGQMNGNGGIGGSMQPQYTGQGQMQTNGNGQTQQVHIQGTQGWQWGGQQAQFNQPASMQVQEQPQPQPQPTLQQQQQATIYSGYPVR</sequence>
<proteinExistence type="predicted"/>
<dbReference type="OrthoDB" id="5394233at2759"/>
<keyword evidence="3" id="KW-1185">Reference proteome</keyword>
<dbReference type="Proteomes" id="UP000696280">
    <property type="component" value="Unassembled WGS sequence"/>
</dbReference>
<feature type="compositionally biased region" description="Low complexity" evidence="1">
    <location>
        <begin position="531"/>
        <end position="547"/>
    </location>
</feature>
<name>A0A9N9KZX2_9HELO</name>
<feature type="compositionally biased region" description="Polar residues" evidence="1">
    <location>
        <begin position="598"/>
        <end position="633"/>
    </location>
</feature>
<feature type="region of interest" description="Disordered" evidence="1">
    <location>
        <begin position="482"/>
        <end position="517"/>
    </location>
</feature>
<feature type="compositionally biased region" description="Low complexity" evidence="1">
    <location>
        <begin position="588"/>
        <end position="597"/>
    </location>
</feature>
<evidence type="ECO:0000313" key="2">
    <source>
        <dbReference type="EMBL" id="CAG8955788.1"/>
    </source>
</evidence>
<feature type="compositionally biased region" description="Polar residues" evidence="1">
    <location>
        <begin position="241"/>
        <end position="256"/>
    </location>
</feature>
<feature type="compositionally biased region" description="Low complexity" evidence="1">
    <location>
        <begin position="771"/>
        <end position="789"/>
    </location>
</feature>
<feature type="compositionally biased region" description="Polar residues" evidence="1">
    <location>
        <begin position="442"/>
        <end position="456"/>
    </location>
</feature>
<accession>A0A9N9KZX2</accession>
<reference evidence="2" key="1">
    <citation type="submission" date="2021-07" db="EMBL/GenBank/DDBJ databases">
        <authorList>
            <person name="Durling M."/>
        </authorList>
    </citation>
    <scope>NUCLEOTIDE SEQUENCE</scope>
</reference>
<comment type="caution">
    <text evidence="2">The sequence shown here is derived from an EMBL/GenBank/DDBJ whole genome shotgun (WGS) entry which is preliminary data.</text>
</comment>
<feature type="compositionally biased region" description="Polar residues" evidence="1">
    <location>
        <begin position="566"/>
        <end position="582"/>
    </location>
</feature>
<evidence type="ECO:0000256" key="1">
    <source>
        <dbReference type="SAM" id="MobiDB-lite"/>
    </source>
</evidence>
<protein>
    <submittedName>
        <fullName evidence="2">Uncharacterized protein</fullName>
    </submittedName>
</protein>
<evidence type="ECO:0000313" key="3">
    <source>
        <dbReference type="Proteomes" id="UP000696280"/>
    </source>
</evidence>
<gene>
    <name evidence="2" type="ORF">HYFRA_00011657</name>
</gene>
<dbReference type="EMBL" id="CAJVRL010000066">
    <property type="protein sequence ID" value="CAG8955788.1"/>
    <property type="molecule type" value="Genomic_DNA"/>
</dbReference>
<feature type="region of interest" description="Disordered" evidence="1">
    <location>
        <begin position="531"/>
        <end position="653"/>
    </location>
</feature>
<feature type="compositionally biased region" description="Low complexity" evidence="1">
    <location>
        <begin position="320"/>
        <end position="330"/>
    </location>
</feature>
<feature type="region of interest" description="Disordered" evidence="1">
    <location>
        <begin position="241"/>
        <end position="263"/>
    </location>
</feature>
<feature type="compositionally biased region" description="Low complexity" evidence="1">
    <location>
        <begin position="725"/>
        <end position="763"/>
    </location>
</feature>
<organism evidence="2 3">
    <name type="scientific">Hymenoscyphus fraxineus</name>
    <dbReference type="NCBI Taxonomy" id="746836"/>
    <lineage>
        <taxon>Eukaryota</taxon>
        <taxon>Fungi</taxon>
        <taxon>Dikarya</taxon>
        <taxon>Ascomycota</taxon>
        <taxon>Pezizomycotina</taxon>
        <taxon>Leotiomycetes</taxon>
        <taxon>Helotiales</taxon>
        <taxon>Helotiaceae</taxon>
        <taxon>Hymenoscyphus</taxon>
    </lineage>
</organism>
<dbReference type="AlphaFoldDB" id="A0A9N9KZX2"/>
<feature type="region of interest" description="Disordered" evidence="1">
    <location>
        <begin position="720"/>
        <end position="799"/>
    </location>
</feature>
<feature type="compositionally biased region" description="Polar residues" evidence="1">
    <location>
        <begin position="400"/>
        <end position="416"/>
    </location>
</feature>
<feature type="region of interest" description="Disordered" evidence="1">
    <location>
        <begin position="303"/>
        <end position="339"/>
    </location>
</feature>
<feature type="compositionally biased region" description="Low complexity" evidence="1">
    <location>
        <begin position="482"/>
        <end position="501"/>
    </location>
</feature>